<keyword evidence="16" id="KW-0479">Metal-binding</keyword>
<name>A0ABS4JRZ6_9FIRM</name>
<dbReference type="EC" id="2.7.1.33" evidence="6 16"/>
<evidence type="ECO:0000256" key="8">
    <source>
        <dbReference type="ARBA" id="ARBA00022679"/>
    </source>
</evidence>
<dbReference type="GO" id="GO:0004594">
    <property type="term" value="F:pantothenate kinase activity"/>
    <property type="evidence" value="ECO:0007669"/>
    <property type="project" value="UniProtKB-EC"/>
</dbReference>
<evidence type="ECO:0000256" key="5">
    <source>
        <dbReference type="ARBA" id="ARBA00011738"/>
    </source>
</evidence>
<keyword evidence="12 16" id="KW-0630">Potassium</keyword>
<dbReference type="Pfam" id="PF03309">
    <property type="entry name" value="Pan_kinase"/>
    <property type="match status" value="1"/>
</dbReference>
<evidence type="ECO:0000256" key="9">
    <source>
        <dbReference type="ARBA" id="ARBA00022741"/>
    </source>
</evidence>
<feature type="binding site" evidence="16">
    <location>
        <position position="184"/>
    </location>
    <ligand>
        <name>substrate</name>
    </ligand>
</feature>
<dbReference type="SUPFAM" id="SSF53067">
    <property type="entry name" value="Actin-like ATPase domain"/>
    <property type="match status" value="2"/>
</dbReference>
<reference evidence="17 18" key="1">
    <citation type="submission" date="2021-03" db="EMBL/GenBank/DDBJ databases">
        <title>Genomic Encyclopedia of Type Strains, Phase IV (KMG-IV): sequencing the most valuable type-strain genomes for metagenomic binning, comparative biology and taxonomic classification.</title>
        <authorList>
            <person name="Goeker M."/>
        </authorList>
    </citation>
    <scope>NUCLEOTIDE SEQUENCE [LARGE SCALE GENOMIC DNA]</scope>
    <source>
        <strain evidence="17 18">DSM 27138</strain>
    </source>
</reference>
<dbReference type="PANTHER" id="PTHR34265:SF1">
    <property type="entry name" value="TYPE III PANTOTHENATE KINASE"/>
    <property type="match status" value="1"/>
</dbReference>
<feature type="binding site" evidence="16">
    <location>
        <position position="129"/>
    </location>
    <ligand>
        <name>K(+)</name>
        <dbReference type="ChEBI" id="CHEBI:29103"/>
    </ligand>
</feature>
<evidence type="ECO:0000256" key="7">
    <source>
        <dbReference type="ARBA" id="ARBA00022490"/>
    </source>
</evidence>
<feature type="binding site" evidence="16">
    <location>
        <begin position="107"/>
        <end position="110"/>
    </location>
    <ligand>
        <name>substrate</name>
    </ligand>
</feature>
<dbReference type="HAMAP" id="MF_01274">
    <property type="entry name" value="Pantothen_kinase_3"/>
    <property type="match status" value="1"/>
</dbReference>
<evidence type="ECO:0000256" key="1">
    <source>
        <dbReference type="ARBA" id="ARBA00001206"/>
    </source>
</evidence>
<evidence type="ECO:0000256" key="2">
    <source>
        <dbReference type="ARBA" id="ARBA00001958"/>
    </source>
</evidence>
<gene>
    <name evidence="16" type="primary">coaX</name>
    <name evidence="17" type="ORF">J2Z79_001720</name>
</gene>
<dbReference type="NCBIfam" id="TIGR00671">
    <property type="entry name" value="baf"/>
    <property type="match status" value="1"/>
</dbReference>
<dbReference type="InterPro" id="IPR004619">
    <property type="entry name" value="Type_III_PanK"/>
</dbReference>
<keyword evidence="8 16" id="KW-0808">Transferase</keyword>
<comment type="subcellular location">
    <subcellularLocation>
        <location evidence="3 16">Cytoplasm</location>
    </subcellularLocation>
</comment>
<dbReference type="Proteomes" id="UP001519289">
    <property type="component" value="Unassembled WGS sequence"/>
</dbReference>
<evidence type="ECO:0000313" key="17">
    <source>
        <dbReference type="EMBL" id="MBP2018312.1"/>
    </source>
</evidence>
<evidence type="ECO:0000313" key="18">
    <source>
        <dbReference type="Proteomes" id="UP001519289"/>
    </source>
</evidence>
<protein>
    <recommendedName>
        <fullName evidence="15 16">Type III pantothenate kinase</fullName>
        <ecNumber evidence="6 16">2.7.1.33</ecNumber>
    </recommendedName>
    <alternativeName>
        <fullName evidence="16">PanK-III</fullName>
    </alternativeName>
    <alternativeName>
        <fullName evidence="16">Pantothenic acid kinase</fullName>
    </alternativeName>
</protein>
<evidence type="ECO:0000256" key="11">
    <source>
        <dbReference type="ARBA" id="ARBA00022840"/>
    </source>
</evidence>
<feature type="active site" description="Proton acceptor" evidence="16">
    <location>
        <position position="109"/>
    </location>
</feature>
<sequence>MLLAIDVGNTFIVLGVFAGERLEAEWAVHTDPRKTLDEYGLLFTSLLERSGFSRRQVTAVTIASSVPPLLPTLEWMCQKYFHLKPLVIGPGVRTGMMIRYDNPREVGADRIVGAVAAFEKYGGPLIVVDFSTAIILDAISARGEYLGGVIAPGIDVSADALFQFAAKLPRIELAKPERALARNTVHAMQSGIIFGFAGMVDELVERMAAELDPRRQGCKVVATGEQAELLAGECATIQHYDPYLALNGLRIIYDRHQAARGGR</sequence>
<feature type="binding site" evidence="16">
    <location>
        <begin position="6"/>
        <end position="13"/>
    </location>
    <ligand>
        <name>ATP</name>
        <dbReference type="ChEBI" id="CHEBI:30616"/>
    </ligand>
</feature>
<keyword evidence="9 16" id="KW-0547">Nucleotide-binding</keyword>
<proteinExistence type="inferred from homology"/>
<accession>A0ABS4JRZ6</accession>
<keyword evidence="13 16" id="KW-0173">Coenzyme A biosynthesis</keyword>
<evidence type="ECO:0000256" key="10">
    <source>
        <dbReference type="ARBA" id="ARBA00022777"/>
    </source>
</evidence>
<comment type="caution">
    <text evidence="17">The sequence shown here is derived from an EMBL/GenBank/DDBJ whole genome shotgun (WGS) entry which is preliminary data.</text>
</comment>
<keyword evidence="11 16" id="KW-0067">ATP-binding</keyword>
<keyword evidence="10 16" id="KW-0418">Kinase</keyword>
<comment type="similarity">
    <text evidence="14 16">Belongs to the type III pantothenate kinase family.</text>
</comment>
<dbReference type="EMBL" id="JAGGLG010000012">
    <property type="protein sequence ID" value="MBP2018312.1"/>
    <property type="molecule type" value="Genomic_DNA"/>
</dbReference>
<dbReference type="InterPro" id="IPR043129">
    <property type="entry name" value="ATPase_NBD"/>
</dbReference>
<keyword evidence="18" id="KW-1185">Reference proteome</keyword>
<comment type="cofactor">
    <cofactor evidence="16">
        <name>NH4(+)</name>
        <dbReference type="ChEBI" id="CHEBI:28938"/>
    </cofactor>
    <cofactor evidence="16">
        <name>K(+)</name>
        <dbReference type="ChEBI" id="CHEBI:29103"/>
    </cofactor>
    <text evidence="16">A monovalent cation. Ammonium or potassium.</text>
</comment>
<feature type="binding site" evidence="16">
    <location>
        <position position="132"/>
    </location>
    <ligand>
        <name>ATP</name>
        <dbReference type="ChEBI" id="CHEBI:30616"/>
    </ligand>
</feature>
<evidence type="ECO:0000256" key="6">
    <source>
        <dbReference type="ARBA" id="ARBA00012102"/>
    </source>
</evidence>
<keyword evidence="7 16" id="KW-0963">Cytoplasm</keyword>
<evidence type="ECO:0000256" key="15">
    <source>
        <dbReference type="ARBA" id="ARBA00040883"/>
    </source>
</evidence>
<dbReference type="NCBIfam" id="NF009855">
    <property type="entry name" value="PRK13321.1"/>
    <property type="match status" value="1"/>
</dbReference>
<evidence type="ECO:0000256" key="13">
    <source>
        <dbReference type="ARBA" id="ARBA00022993"/>
    </source>
</evidence>
<evidence type="ECO:0000256" key="4">
    <source>
        <dbReference type="ARBA" id="ARBA00005225"/>
    </source>
</evidence>
<comment type="subunit">
    <text evidence="5 16">Homodimer.</text>
</comment>
<feature type="binding site" evidence="16">
    <location>
        <position position="100"/>
    </location>
    <ligand>
        <name>substrate</name>
    </ligand>
</feature>
<dbReference type="CDD" id="cd24015">
    <property type="entry name" value="ASKHA_NBD_PanK-III"/>
    <property type="match status" value="1"/>
</dbReference>
<comment type="function">
    <text evidence="16">Catalyzes the phosphorylation of pantothenate (Pan), the first step in CoA biosynthesis.</text>
</comment>
<comment type="pathway">
    <text evidence="4 16">Cofactor biosynthesis; coenzyme A biosynthesis; CoA from (R)-pantothenate: step 1/5.</text>
</comment>
<organism evidence="17 18">
    <name type="scientific">Symbiobacterium terraclitae</name>
    <dbReference type="NCBI Taxonomy" id="557451"/>
    <lineage>
        <taxon>Bacteria</taxon>
        <taxon>Bacillati</taxon>
        <taxon>Bacillota</taxon>
        <taxon>Clostridia</taxon>
        <taxon>Eubacteriales</taxon>
        <taxon>Symbiobacteriaceae</taxon>
        <taxon>Symbiobacterium</taxon>
    </lineage>
</organism>
<evidence type="ECO:0000256" key="16">
    <source>
        <dbReference type="HAMAP-Rule" id="MF_01274"/>
    </source>
</evidence>
<comment type="cofactor">
    <cofactor evidence="2">
        <name>K(+)</name>
        <dbReference type="ChEBI" id="CHEBI:29103"/>
    </cofactor>
</comment>
<evidence type="ECO:0000256" key="12">
    <source>
        <dbReference type="ARBA" id="ARBA00022958"/>
    </source>
</evidence>
<dbReference type="Gene3D" id="3.30.420.40">
    <property type="match status" value="2"/>
</dbReference>
<evidence type="ECO:0000256" key="14">
    <source>
        <dbReference type="ARBA" id="ARBA00038036"/>
    </source>
</evidence>
<dbReference type="PANTHER" id="PTHR34265">
    <property type="entry name" value="TYPE III PANTOTHENATE KINASE"/>
    <property type="match status" value="1"/>
</dbReference>
<dbReference type="RefSeq" id="WP_209466445.1">
    <property type="nucleotide sequence ID" value="NZ_JAGGLG010000012.1"/>
</dbReference>
<evidence type="ECO:0000256" key="3">
    <source>
        <dbReference type="ARBA" id="ARBA00004496"/>
    </source>
</evidence>
<comment type="catalytic activity">
    <reaction evidence="1 16">
        <text>(R)-pantothenate + ATP = (R)-4'-phosphopantothenate + ADP + H(+)</text>
        <dbReference type="Rhea" id="RHEA:16373"/>
        <dbReference type="ChEBI" id="CHEBI:10986"/>
        <dbReference type="ChEBI" id="CHEBI:15378"/>
        <dbReference type="ChEBI" id="CHEBI:29032"/>
        <dbReference type="ChEBI" id="CHEBI:30616"/>
        <dbReference type="ChEBI" id="CHEBI:456216"/>
        <dbReference type="EC" id="2.7.1.33"/>
    </reaction>
</comment>